<dbReference type="EMBL" id="CP050898">
    <property type="protein sequence ID" value="QIX20580.1"/>
    <property type="molecule type" value="Genomic_DNA"/>
</dbReference>
<sequence>MWPLPQLPTDQLYKFHTFIGLAMIIASFYVLFSKEKPFNETGAGAYTQVLFLTDQLVDAGLSPKTLPDDLTDENPMGRYLEYRDLIRGLPDTNSKREELRLKNEQLLVHLLNNLHLNDYTTQYKHAFWWLFFSGWAFLGVGLWWWTLEDSHQKELRHLETRLRILESRANVTHKATENAGS</sequence>
<feature type="transmembrane region" description="Helical" evidence="1">
    <location>
        <begin position="126"/>
        <end position="145"/>
    </location>
</feature>
<proteinExistence type="predicted"/>
<evidence type="ECO:0000256" key="1">
    <source>
        <dbReference type="SAM" id="Phobius"/>
    </source>
</evidence>
<accession>A0A6H0ZLD1</accession>
<name>A0A6H0ZLD1_9HYPH</name>
<evidence type="ECO:0000313" key="2">
    <source>
        <dbReference type="EMBL" id="QIX20580.1"/>
    </source>
</evidence>
<dbReference type="RefSeq" id="WP_136882653.1">
    <property type="nucleotide sequence ID" value="NZ_CP050898.1"/>
</dbReference>
<keyword evidence="1" id="KW-0472">Membrane</keyword>
<evidence type="ECO:0000313" key="3">
    <source>
        <dbReference type="Proteomes" id="UP000500870"/>
    </source>
</evidence>
<dbReference type="AlphaFoldDB" id="A0A6H0ZLD1"/>
<feature type="transmembrane region" description="Helical" evidence="1">
    <location>
        <begin position="12"/>
        <end position="32"/>
    </location>
</feature>
<reference evidence="2 3" key="1">
    <citation type="submission" date="2020-04" db="EMBL/GenBank/DDBJ databases">
        <title>FDA dAtabase for Regulatory Grade micrObial Sequences (FDA-ARGOS): Supporting development and validation of Infectious Disease Dx tests.</title>
        <authorList>
            <person name="Sciortino C."/>
            <person name="Tallon L."/>
            <person name="Sadzewicz L."/>
            <person name="Vavikolanu K."/>
            <person name="Mehta A."/>
            <person name="Aluvathingal J."/>
            <person name="Nadendla S."/>
            <person name="Nandy P."/>
            <person name="Geyer C."/>
            <person name="Yan Y."/>
            <person name="Sichtig H."/>
        </authorList>
    </citation>
    <scope>NUCLEOTIDE SEQUENCE [LARGE SCALE GENOMIC DNA]</scope>
    <source>
        <strain evidence="2 3">FDAARGOS_633</strain>
    </source>
</reference>
<keyword evidence="1" id="KW-0812">Transmembrane</keyword>
<keyword evidence="1" id="KW-1133">Transmembrane helix</keyword>
<dbReference type="Proteomes" id="UP000500870">
    <property type="component" value="Chromosome 1"/>
</dbReference>
<organism evidence="2 3">
    <name type="scientific">Agrobacterium pusense</name>
    <dbReference type="NCBI Taxonomy" id="648995"/>
    <lineage>
        <taxon>Bacteria</taxon>
        <taxon>Pseudomonadati</taxon>
        <taxon>Pseudomonadota</taxon>
        <taxon>Alphaproteobacteria</taxon>
        <taxon>Hyphomicrobiales</taxon>
        <taxon>Rhizobiaceae</taxon>
        <taxon>Rhizobium/Agrobacterium group</taxon>
        <taxon>Agrobacterium</taxon>
    </lineage>
</organism>
<gene>
    <name evidence="2" type="ORF">FOB41_05220</name>
</gene>
<protein>
    <submittedName>
        <fullName evidence="2">Uncharacterized protein</fullName>
    </submittedName>
</protein>